<dbReference type="AlphaFoldDB" id="A0A0R3WV14"/>
<sequence>LLPPLLSPQVKLRKVDADDDAAVVALVSTGGTAHKKEGKEMEKFVSTNTMATQHCGQEGDAFAFIPPFLPIPSVSTSSLSFLQPLFLLSPASPSFSILTPLFPLLVFFLLSSSTDSLSNIRHIAEPTRILLRLLPLRLQGTPMKGNDGIEQHINNPIALHDHPCTTWFLIFYI</sequence>
<organism evidence="1">
    <name type="scientific">Hydatigena taeniaeformis</name>
    <name type="common">Feline tapeworm</name>
    <name type="synonym">Taenia taeniaeformis</name>
    <dbReference type="NCBI Taxonomy" id="6205"/>
    <lineage>
        <taxon>Eukaryota</taxon>
        <taxon>Metazoa</taxon>
        <taxon>Spiralia</taxon>
        <taxon>Lophotrochozoa</taxon>
        <taxon>Platyhelminthes</taxon>
        <taxon>Cestoda</taxon>
        <taxon>Eucestoda</taxon>
        <taxon>Cyclophyllidea</taxon>
        <taxon>Taeniidae</taxon>
        <taxon>Hydatigera</taxon>
    </lineage>
</organism>
<name>A0A0R3WV14_HYDTA</name>
<protein>
    <submittedName>
        <fullName evidence="1">Secreted protein</fullName>
    </submittedName>
</protein>
<evidence type="ECO:0000313" key="1">
    <source>
        <dbReference type="WBParaSite" id="TTAC_0000460401-mRNA-1"/>
    </source>
</evidence>
<proteinExistence type="predicted"/>
<dbReference type="WBParaSite" id="TTAC_0000460401-mRNA-1">
    <property type="protein sequence ID" value="TTAC_0000460401-mRNA-1"/>
    <property type="gene ID" value="TTAC_0000460401"/>
</dbReference>
<accession>A0A0R3WV14</accession>
<reference evidence="1" key="1">
    <citation type="submission" date="2017-02" db="UniProtKB">
        <authorList>
            <consortium name="WormBaseParasite"/>
        </authorList>
    </citation>
    <scope>IDENTIFICATION</scope>
</reference>